<keyword evidence="2" id="KW-1185">Reference proteome</keyword>
<dbReference type="EMBL" id="CM044702">
    <property type="protein sequence ID" value="KAI5677640.1"/>
    <property type="molecule type" value="Genomic_DNA"/>
</dbReference>
<gene>
    <name evidence="1" type="ORF">M9H77_08590</name>
</gene>
<name>A0ACC0BYC9_CATRO</name>
<evidence type="ECO:0000313" key="2">
    <source>
        <dbReference type="Proteomes" id="UP001060085"/>
    </source>
</evidence>
<proteinExistence type="predicted"/>
<protein>
    <submittedName>
        <fullName evidence="1">Uncharacterized protein</fullName>
    </submittedName>
</protein>
<reference evidence="2" key="1">
    <citation type="journal article" date="2023" name="Nat. Plants">
        <title>Single-cell RNA sequencing provides a high-resolution roadmap for understanding the multicellular compartmentation of specialized metabolism.</title>
        <authorList>
            <person name="Sun S."/>
            <person name="Shen X."/>
            <person name="Li Y."/>
            <person name="Li Y."/>
            <person name="Wang S."/>
            <person name="Li R."/>
            <person name="Zhang H."/>
            <person name="Shen G."/>
            <person name="Guo B."/>
            <person name="Wei J."/>
            <person name="Xu J."/>
            <person name="St-Pierre B."/>
            <person name="Chen S."/>
            <person name="Sun C."/>
        </authorList>
    </citation>
    <scope>NUCLEOTIDE SEQUENCE [LARGE SCALE GENOMIC DNA]</scope>
</reference>
<accession>A0ACC0BYC9</accession>
<comment type="caution">
    <text evidence="1">The sequence shown here is derived from an EMBL/GenBank/DDBJ whole genome shotgun (WGS) entry which is preliminary data.</text>
</comment>
<organism evidence="1 2">
    <name type="scientific">Catharanthus roseus</name>
    <name type="common">Madagascar periwinkle</name>
    <name type="synonym">Vinca rosea</name>
    <dbReference type="NCBI Taxonomy" id="4058"/>
    <lineage>
        <taxon>Eukaryota</taxon>
        <taxon>Viridiplantae</taxon>
        <taxon>Streptophyta</taxon>
        <taxon>Embryophyta</taxon>
        <taxon>Tracheophyta</taxon>
        <taxon>Spermatophyta</taxon>
        <taxon>Magnoliopsida</taxon>
        <taxon>eudicotyledons</taxon>
        <taxon>Gunneridae</taxon>
        <taxon>Pentapetalae</taxon>
        <taxon>asterids</taxon>
        <taxon>lamiids</taxon>
        <taxon>Gentianales</taxon>
        <taxon>Apocynaceae</taxon>
        <taxon>Rauvolfioideae</taxon>
        <taxon>Vinceae</taxon>
        <taxon>Catharanthinae</taxon>
        <taxon>Catharanthus</taxon>
    </lineage>
</organism>
<evidence type="ECO:0000313" key="1">
    <source>
        <dbReference type="EMBL" id="KAI5677640.1"/>
    </source>
</evidence>
<dbReference type="Proteomes" id="UP001060085">
    <property type="component" value="Linkage Group LG02"/>
</dbReference>
<sequence>MSASLKNKRVKKKSKEKKRDRLQTMAYVVRGSQSNGLRQTKPKVNKIRNPEVNQVRVGPNILIEDAKTNLSIRVPLGNRSPSVSRQLPLVLQVLDTWLLDVH</sequence>